<dbReference type="EMBL" id="NRJG01000195">
    <property type="protein sequence ID" value="RIY34608.1"/>
    <property type="molecule type" value="Genomic_DNA"/>
</dbReference>
<evidence type="ECO:0000313" key="2">
    <source>
        <dbReference type="Proteomes" id="UP000265916"/>
    </source>
</evidence>
<comment type="caution">
    <text evidence="1">The sequence shown here is derived from an EMBL/GenBank/DDBJ whole genome shotgun (WGS) entry which is preliminary data.</text>
</comment>
<evidence type="ECO:0000313" key="1">
    <source>
        <dbReference type="EMBL" id="RIY34608.1"/>
    </source>
</evidence>
<organism evidence="1 2">
    <name type="scientific">Psittacicella hinzii</name>
    <dbReference type="NCBI Taxonomy" id="2028575"/>
    <lineage>
        <taxon>Bacteria</taxon>
        <taxon>Pseudomonadati</taxon>
        <taxon>Pseudomonadota</taxon>
        <taxon>Gammaproteobacteria</taxon>
        <taxon>Pasteurellales</taxon>
        <taxon>Psittacicellaceae</taxon>
        <taxon>Psittacicella</taxon>
    </lineage>
</organism>
<proteinExistence type="predicted"/>
<dbReference type="AlphaFoldDB" id="A0A3A1YBP4"/>
<dbReference type="Proteomes" id="UP000265916">
    <property type="component" value="Unassembled WGS sequence"/>
</dbReference>
<reference evidence="1 2" key="1">
    <citation type="submission" date="2017-08" db="EMBL/GenBank/DDBJ databases">
        <title>Reclassification of Bisgaard taxon 37 and 44.</title>
        <authorList>
            <person name="Christensen H."/>
        </authorList>
    </citation>
    <scope>NUCLEOTIDE SEQUENCE [LARGE SCALE GENOMIC DNA]</scope>
    <source>
        <strain evidence="1 2">111</strain>
    </source>
</reference>
<protein>
    <submittedName>
        <fullName evidence="1">Uncharacterized protein</fullName>
    </submittedName>
</protein>
<keyword evidence="2" id="KW-1185">Reference proteome</keyword>
<accession>A0A3A1YBP4</accession>
<sequence>MKNTTPESSEIRFINLAMYDSIVMRHSTLQLMHNEIVSFNQAFKRNNDNEKNYIEVTGCEVAIYFILEPKRMTFTSRSKVLRSYVFCLLVNYLFDKDFDFDRLVAKYHFENFLSSARIKSLLNTYELIAKLPIKDLRNYLEMNHYTFLRKKECECEHCGCRDQAIED</sequence>
<name>A0A3A1YBP4_9GAMM</name>
<gene>
    <name evidence="1" type="ORF">CKF58_08040</name>
</gene>
<dbReference type="OrthoDB" id="5676237at2"/>
<dbReference type="RefSeq" id="WP_119532733.1">
    <property type="nucleotide sequence ID" value="NZ_JBHSSP010000001.1"/>
</dbReference>